<evidence type="ECO:0000256" key="1">
    <source>
        <dbReference type="SAM" id="Phobius"/>
    </source>
</evidence>
<proteinExistence type="predicted"/>
<name>A0A164NBC6_9AGAM</name>
<feature type="transmembrane region" description="Helical" evidence="1">
    <location>
        <begin position="224"/>
        <end position="243"/>
    </location>
</feature>
<keyword evidence="1" id="KW-1133">Transmembrane helix</keyword>
<organism evidence="2 3">
    <name type="scientific">Sistotremastrum niveocremeum HHB9708</name>
    <dbReference type="NCBI Taxonomy" id="1314777"/>
    <lineage>
        <taxon>Eukaryota</taxon>
        <taxon>Fungi</taxon>
        <taxon>Dikarya</taxon>
        <taxon>Basidiomycota</taxon>
        <taxon>Agaricomycotina</taxon>
        <taxon>Agaricomycetes</taxon>
        <taxon>Sistotremastrales</taxon>
        <taxon>Sistotremastraceae</taxon>
        <taxon>Sertulicium</taxon>
        <taxon>Sertulicium niveocremeum</taxon>
    </lineage>
</organism>
<dbReference type="AlphaFoldDB" id="A0A164NBC6"/>
<gene>
    <name evidence="2" type="ORF">SISNIDRAFT_470900</name>
</gene>
<accession>A0A164NBC6</accession>
<dbReference type="EMBL" id="KV419448">
    <property type="protein sequence ID" value="KZS87545.1"/>
    <property type="molecule type" value="Genomic_DNA"/>
</dbReference>
<sequence>MASLYRAENQTLAIQTLFIRDERRQAGNGATRAPGSVGKQYDVGGPLPENDVNSLELADLNIGLDRSVFWCHTDIRRSHRDMKGKSERSRPAHYDRFLNRDRDRESQDRHLPIVHGKKSLNNRSGLQDVSAELEIFGGGRFRERPKYEDSQYSRDVRVSSASEVERGGRFRRDKTCQWSTSSLLHVLVSLFVVITTPCDLPEEFIPGPEINILNRRLPVGIGDWGFEVLLIVVVGLAVWGWELRFENYRSDDREKRVYLDIGDNRSSTIFNL</sequence>
<keyword evidence="1" id="KW-0472">Membrane</keyword>
<protein>
    <submittedName>
        <fullName evidence="2">Uncharacterized protein</fullName>
    </submittedName>
</protein>
<reference evidence="2 3" key="1">
    <citation type="journal article" date="2016" name="Mol. Biol. Evol.">
        <title>Comparative Genomics of Early-Diverging Mushroom-Forming Fungi Provides Insights into the Origins of Lignocellulose Decay Capabilities.</title>
        <authorList>
            <person name="Nagy L.G."/>
            <person name="Riley R."/>
            <person name="Tritt A."/>
            <person name="Adam C."/>
            <person name="Daum C."/>
            <person name="Floudas D."/>
            <person name="Sun H."/>
            <person name="Yadav J.S."/>
            <person name="Pangilinan J."/>
            <person name="Larsson K.H."/>
            <person name="Matsuura K."/>
            <person name="Barry K."/>
            <person name="Labutti K."/>
            <person name="Kuo R."/>
            <person name="Ohm R.A."/>
            <person name="Bhattacharya S.S."/>
            <person name="Shirouzu T."/>
            <person name="Yoshinaga Y."/>
            <person name="Martin F.M."/>
            <person name="Grigoriev I.V."/>
            <person name="Hibbett D.S."/>
        </authorList>
    </citation>
    <scope>NUCLEOTIDE SEQUENCE [LARGE SCALE GENOMIC DNA]</scope>
    <source>
        <strain evidence="2 3">HHB9708</strain>
    </source>
</reference>
<keyword evidence="3" id="KW-1185">Reference proteome</keyword>
<keyword evidence="1" id="KW-0812">Transmembrane</keyword>
<dbReference type="Proteomes" id="UP000076722">
    <property type="component" value="Unassembled WGS sequence"/>
</dbReference>
<evidence type="ECO:0000313" key="2">
    <source>
        <dbReference type="EMBL" id="KZS87545.1"/>
    </source>
</evidence>
<evidence type="ECO:0000313" key="3">
    <source>
        <dbReference type="Proteomes" id="UP000076722"/>
    </source>
</evidence>